<organism evidence="4 5">
    <name type="scientific">Limulus polyphemus</name>
    <name type="common">Atlantic horseshoe crab</name>
    <dbReference type="NCBI Taxonomy" id="6850"/>
    <lineage>
        <taxon>Eukaryota</taxon>
        <taxon>Metazoa</taxon>
        <taxon>Ecdysozoa</taxon>
        <taxon>Arthropoda</taxon>
        <taxon>Chelicerata</taxon>
        <taxon>Merostomata</taxon>
        <taxon>Xiphosura</taxon>
        <taxon>Limulidae</taxon>
        <taxon>Limulus</taxon>
    </lineage>
</organism>
<dbReference type="PANTHER" id="PTHR45706">
    <property type="entry name" value="TYROSINE-PROTEIN PHOSPHATASE"/>
    <property type="match status" value="1"/>
</dbReference>
<dbReference type="InterPro" id="IPR036034">
    <property type="entry name" value="PDZ_sf"/>
</dbReference>
<keyword evidence="4" id="KW-1185">Reference proteome</keyword>
<reference evidence="5" key="1">
    <citation type="submission" date="2025-08" db="UniProtKB">
        <authorList>
            <consortium name="RefSeq"/>
        </authorList>
    </citation>
    <scope>IDENTIFICATION</scope>
    <source>
        <tissue evidence="5">Muscle</tissue>
    </source>
</reference>
<proteinExistence type="predicted"/>
<dbReference type="Pfam" id="PF00102">
    <property type="entry name" value="Y_phosphatase"/>
    <property type="match status" value="1"/>
</dbReference>
<dbReference type="PANTHER" id="PTHR45706:SF4">
    <property type="entry name" value="TYROSINE-PROTEIN PHOSPHATASE"/>
    <property type="match status" value="1"/>
</dbReference>
<evidence type="ECO:0000259" key="1">
    <source>
        <dbReference type="PROSITE" id="PS50055"/>
    </source>
</evidence>
<evidence type="ECO:0000313" key="5">
    <source>
        <dbReference type="RefSeq" id="XP_022241217.1"/>
    </source>
</evidence>
<name>A0ABM1SC62_LIMPO</name>
<dbReference type="InterPro" id="IPR003595">
    <property type="entry name" value="Tyr_Pase_cat"/>
</dbReference>
<dbReference type="PROSITE" id="PS50106">
    <property type="entry name" value="PDZ"/>
    <property type="match status" value="1"/>
</dbReference>
<dbReference type="Pfam" id="PF00595">
    <property type="entry name" value="PDZ"/>
    <property type="match status" value="1"/>
</dbReference>
<dbReference type="InterPro" id="IPR000387">
    <property type="entry name" value="Tyr_Pase_dom"/>
</dbReference>
<dbReference type="RefSeq" id="XP_022241217.1">
    <property type="nucleotide sequence ID" value="XM_022385509.1"/>
</dbReference>
<dbReference type="CDD" id="cd14541">
    <property type="entry name" value="PTPc-N3_4"/>
    <property type="match status" value="1"/>
</dbReference>
<dbReference type="SMART" id="SM00404">
    <property type="entry name" value="PTPc_motif"/>
    <property type="match status" value="1"/>
</dbReference>
<dbReference type="SMART" id="SM00194">
    <property type="entry name" value="PTPc"/>
    <property type="match status" value="1"/>
</dbReference>
<dbReference type="SMART" id="SM00228">
    <property type="entry name" value="PDZ"/>
    <property type="match status" value="1"/>
</dbReference>
<gene>
    <name evidence="5" type="primary">LOC106459093</name>
</gene>
<dbReference type="InterPro" id="IPR001478">
    <property type="entry name" value="PDZ"/>
</dbReference>
<evidence type="ECO:0000259" key="3">
    <source>
        <dbReference type="PROSITE" id="PS50106"/>
    </source>
</evidence>
<accession>A0ABM1SC62</accession>
<feature type="domain" description="Tyrosine-protein phosphatase" evidence="1">
    <location>
        <begin position="173"/>
        <end position="431"/>
    </location>
</feature>
<dbReference type="Gene3D" id="2.30.42.10">
    <property type="match status" value="1"/>
</dbReference>
<dbReference type="Proteomes" id="UP000694941">
    <property type="component" value="Unplaced"/>
</dbReference>
<dbReference type="GeneID" id="106459093"/>
<evidence type="ECO:0000259" key="2">
    <source>
        <dbReference type="PROSITE" id="PS50056"/>
    </source>
</evidence>
<dbReference type="PRINTS" id="PR00700">
    <property type="entry name" value="PRTYPHPHTASE"/>
</dbReference>
<dbReference type="InterPro" id="IPR016130">
    <property type="entry name" value="Tyr_Pase_AS"/>
</dbReference>
<feature type="domain" description="Tyrosine specific protein phosphatases" evidence="2">
    <location>
        <begin position="348"/>
        <end position="422"/>
    </location>
</feature>
<dbReference type="SUPFAM" id="SSF50156">
    <property type="entry name" value="PDZ domain-like"/>
    <property type="match status" value="1"/>
</dbReference>
<sequence>MWKYVEQFVSSLLNCHTGSEQTRSRTTQTHQENNDGIVSVKMKADSQRLYGFNFKSGSGENSSVVVSNVLRKSPSDTCLPRLNEGDEILSINNNEVRAVKPEQIEKLIQAAANTRGKKLCWRVRQRVYDREERKDTLISQVSQKKYVSLPLLRRDTLSESIAVIRERLEDESLILKFESIHRKQSGETTNIAKLSENVQKNRYRDISPYDTTRVVLEDCITGDYINASHINMMIPTSNIVNRYIATQGPLPTTCIEFWQMVWEQKSKLVVMVTTLLERGRTKCHKYWPDKHKTETFGHLEVTCIVEMETPYLVHREFCLKNKQTNTETNVIQMQYVAWPDHGVPIDASDFLSFVWKVREYRDEVNAPTIVHCSAGIGRTGVLILMETAMCLIEANEPVYPIQIVLEMRRQRAMLIQTTSQFKFVCEAIVRVFNDGTVKPLEKFNALGKVLASREDDI</sequence>
<protein>
    <submittedName>
        <fullName evidence="5">Tyrosine-protein phosphatase non-receptor type 4-like isoform X1</fullName>
    </submittedName>
</protein>
<dbReference type="PROSITE" id="PS50056">
    <property type="entry name" value="TYR_PHOSPHATASE_2"/>
    <property type="match status" value="1"/>
</dbReference>
<feature type="domain" description="PDZ" evidence="3">
    <location>
        <begin position="39"/>
        <end position="113"/>
    </location>
</feature>
<dbReference type="InterPro" id="IPR029021">
    <property type="entry name" value="Prot-tyrosine_phosphatase-like"/>
</dbReference>
<evidence type="ECO:0000313" key="4">
    <source>
        <dbReference type="Proteomes" id="UP000694941"/>
    </source>
</evidence>
<dbReference type="PROSITE" id="PS00383">
    <property type="entry name" value="TYR_PHOSPHATASE_1"/>
    <property type="match status" value="1"/>
</dbReference>
<dbReference type="SUPFAM" id="SSF52799">
    <property type="entry name" value="(Phosphotyrosine protein) phosphatases II"/>
    <property type="match status" value="1"/>
</dbReference>
<dbReference type="InterPro" id="IPR000242">
    <property type="entry name" value="PTP_cat"/>
</dbReference>
<dbReference type="PROSITE" id="PS50055">
    <property type="entry name" value="TYR_PHOSPHATASE_PTP"/>
    <property type="match status" value="1"/>
</dbReference>
<dbReference type="Gene3D" id="3.90.190.10">
    <property type="entry name" value="Protein tyrosine phosphatase superfamily"/>
    <property type="match status" value="1"/>
</dbReference>